<dbReference type="InterPro" id="IPR055414">
    <property type="entry name" value="LRR_R13L4/SHOC2-like"/>
</dbReference>
<name>A0A1S3H9B6_LINAN</name>
<evidence type="ECO:0000313" key="6">
    <source>
        <dbReference type="RefSeq" id="XP_013382592.1"/>
    </source>
</evidence>
<dbReference type="SMART" id="SM00369">
    <property type="entry name" value="LRR_TYP"/>
    <property type="match status" value="13"/>
</dbReference>
<protein>
    <submittedName>
        <fullName evidence="6">Leucine-rich repeat-containing protein 40</fullName>
    </submittedName>
</protein>
<dbReference type="Pfam" id="PF23598">
    <property type="entry name" value="LRR_14"/>
    <property type="match status" value="1"/>
</dbReference>
<proteinExistence type="predicted"/>
<feature type="domain" description="Disease resistance R13L4/SHOC-2-like LRR" evidence="4">
    <location>
        <begin position="148"/>
        <end position="251"/>
    </location>
</feature>
<dbReference type="Pfam" id="PF13855">
    <property type="entry name" value="LRR_8"/>
    <property type="match status" value="3"/>
</dbReference>
<dbReference type="Pfam" id="PF00560">
    <property type="entry name" value="LRR_1"/>
    <property type="match status" value="1"/>
</dbReference>
<dbReference type="AlphaFoldDB" id="A0A1S3H9B6"/>
<dbReference type="KEGG" id="lak:106153271"/>
<dbReference type="GeneID" id="106153271"/>
<dbReference type="InterPro" id="IPR032675">
    <property type="entry name" value="LRR_dom_sf"/>
</dbReference>
<dbReference type="GO" id="GO:0005737">
    <property type="term" value="C:cytoplasm"/>
    <property type="evidence" value="ECO:0007669"/>
    <property type="project" value="TreeGrafter"/>
</dbReference>
<dbReference type="InParanoid" id="A0A1S3H9B6"/>
<dbReference type="FunFam" id="3.80.10.10:FF:000193">
    <property type="entry name" value="Leucine-rich repeat-containing protein 40"/>
    <property type="match status" value="1"/>
</dbReference>
<dbReference type="RefSeq" id="XP_013382592.1">
    <property type="nucleotide sequence ID" value="XM_013527138.2"/>
</dbReference>
<dbReference type="InterPro" id="IPR003591">
    <property type="entry name" value="Leu-rich_rpt_typical-subtyp"/>
</dbReference>
<dbReference type="SMART" id="SM00364">
    <property type="entry name" value="LRR_BAC"/>
    <property type="match status" value="9"/>
</dbReference>
<evidence type="ECO:0000256" key="3">
    <source>
        <dbReference type="SAM" id="MobiDB-lite"/>
    </source>
</evidence>
<gene>
    <name evidence="6" type="primary">LOC106153271</name>
</gene>
<reference evidence="6" key="1">
    <citation type="submission" date="2025-08" db="UniProtKB">
        <authorList>
            <consortium name="RefSeq"/>
        </authorList>
    </citation>
    <scope>IDENTIFICATION</scope>
    <source>
        <tissue evidence="6">Gonads</tissue>
    </source>
</reference>
<dbReference type="Gene3D" id="3.80.10.10">
    <property type="entry name" value="Ribonuclease Inhibitor"/>
    <property type="match status" value="4"/>
</dbReference>
<feature type="region of interest" description="Disordered" evidence="3">
    <location>
        <begin position="375"/>
        <end position="398"/>
    </location>
</feature>
<dbReference type="PANTHER" id="PTHR48051:SF41">
    <property type="entry name" value="LEUCINE-RICH REPEAT-CONTAINING PROTEIN 40"/>
    <property type="match status" value="1"/>
</dbReference>
<accession>A0A1S3H9B6</accession>
<evidence type="ECO:0000313" key="5">
    <source>
        <dbReference type="Proteomes" id="UP000085678"/>
    </source>
</evidence>
<keyword evidence="1" id="KW-0433">Leucine-rich repeat</keyword>
<dbReference type="FunFam" id="3.80.10.10:FF:000116">
    <property type="entry name" value="Leucine-rich repeat-containing protein 40"/>
    <property type="match status" value="1"/>
</dbReference>
<dbReference type="STRING" id="7574.A0A1S3H9B6"/>
<evidence type="ECO:0000259" key="4">
    <source>
        <dbReference type="Pfam" id="PF23598"/>
    </source>
</evidence>
<dbReference type="FunCoup" id="A0A1S3H9B6">
    <property type="interactions" value="1209"/>
</dbReference>
<keyword evidence="5" id="KW-1185">Reference proteome</keyword>
<dbReference type="InterPro" id="IPR001611">
    <property type="entry name" value="Leu-rich_rpt"/>
</dbReference>
<dbReference type="PROSITE" id="PS51450">
    <property type="entry name" value="LRR"/>
    <property type="match status" value="8"/>
</dbReference>
<evidence type="ECO:0000256" key="1">
    <source>
        <dbReference type="ARBA" id="ARBA00022614"/>
    </source>
</evidence>
<keyword evidence="2" id="KW-0677">Repeat</keyword>
<feature type="region of interest" description="Disordered" evidence="3">
    <location>
        <begin position="1"/>
        <end position="21"/>
    </location>
</feature>
<dbReference type="InterPro" id="IPR050216">
    <property type="entry name" value="LRR_domain-containing"/>
</dbReference>
<evidence type="ECO:0000256" key="2">
    <source>
        <dbReference type="ARBA" id="ARBA00022737"/>
    </source>
</evidence>
<sequence>MSGAGRRGRAPFNPKAGFQQREQAGAANVMKTLLKQARQSGQLNLSNRALEAVPEEVWRVNIDVPEEAQNITLDNTEDRWWEQVDLTKLILASNRLTSISENIKLLPALSVIDAHDNLISSLPEALGQLTELVKLVLSHNQLTSVPSCVCQLRKLQILHISHNNLMELPNDIGELYYLEDVDFSNNKLTLLPRTIGNLTKVMKFNIANNKLANMPPEIGEMNALRILDATHNEIHSLPDELGYLAHLEQLFLRHNRLTHLPLLERCTALKELHLGNNAIPSLTPAHLECLQAVSFLDVRDNKLTVIPAEITILQDLERLDLCNNDISSLPYEMGNMNKLKAIILDGNPLKSIRRDIVMRGTNELKKYLRSRIATEEAPSKAPQKGVKSQQGGSGVIGGGEGVDAHTVSQLKSLDYSNKQASDVPPDVWELAASSGVNSVNMSKNAFTMWPENLVLLVDTLEDLNLGFNRISALSTDVGLCHKLVSLDLRNNQLTTLPQEMSSLQNLRFITLACNRLKLLPPVLYELVKLESILACDNQINSIDVPGLLRLRELATLDLSNNDIMQIPPELGNCTSLRSLQLGGNPARNPRPAILAKGTVALLEYLRDRIPT</sequence>
<dbReference type="OrthoDB" id="660555at2759"/>
<organism evidence="5 6">
    <name type="scientific">Lingula anatina</name>
    <name type="common">Brachiopod</name>
    <name type="synonym">Lingula unguis</name>
    <dbReference type="NCBI Taxonomy" id="7574"/>
    <lineage>
        <taxon>Eukaryota</taxon>
        <taxon>Metazoa</taxon>
        <taxon>Spiralia</taxon>
        <taxon>Lophotrochozoa</taxon>
        <taxon>Brachiopoda</taxon>
        <taxon>Linguliformea</taxon>
        <taxon>Lingulata</taxon>
        <taxon>Lingulida</taxon>
        <taxon>Linguloidea</taxon>
        <taxon>Lingulidae</taxon>
        <taxon>Lingula</taxon>
    </lineage>
</organism>
<dbReference type="PANTHER" id="PTHR48051">
    <property type="match status" value="1"/>
</dbReference>
<dbReference type="SUPFAM" id="SSF52058">
    <property type="entry name" value="L domain-like"/>
    <property type="match status" value="2"/>
</dbReference>
<dbReference type="Proteomes" id="UP000085678">
    <property type="component" value="Unplaced"/>
</dbReference>